<feature type="transmembrane region" description="Helical" evidence="8">
    <location>
        <begin position="92"/>
        <end position="114"/>
    </location>
</feature>
<feature type="domain" description="G-protein coupled receptors family 1 profile" evidence="9">
    <location>
        <begin position="72"/>
        <end position="345"/>
    </location>
</feature>
<organism evidence="10 12">
    <name type="scientific">Didymodactylos carnosus</name>
    <dbReference type="NCBI Taxonomy" id="1234261"/>
    <lineage>
        <taxon>Eukaryota</taxon>
        <taxon>Metazoa</taxon>
        <taxon>Spiralia</taxon>
        <taxon>Gnathifera</taxon>
        <taxon>Rotifera</taxon>
        <taxon>Eurotatoria</taxon>
        <taxon>Bdelloidea</taxon>
        <taxon>Philodinida</taxon>
        <taxon>Philodinidae</taxon>
        <taxon>Didymodactylos</taxon>
    </lineage>
</organism>
<keyword evidence="5 8" id="KW-0472">Membrane</keyword>
<keyword evidence="3 8" id="KW-1133">Transmembrane helix</keyword>
<comment type="caution">
    <text evidence="10">The sequence shown here is derived from an EMBL/GenBank/DDBJ whole genome shotgun (WGS) entry which is preliminary data.</text>
</comment>
<dbReference type="AlphaFoldDB" id="A0A8S2E7Y9"/>
<keyword evidence="6" id="KW-0675">Receptor</keyword>
<evidence type="ECO:0000313" key="11">
    <source>
        <dbReference type="EMBL" id="CAF3922872.1"/>
    </source>
</evidence>
<protein>
    <recommendedName>
        <fullName evidence="9">G-protein coupled receptors family 1 profile domain-containing protein</fullName>
    </recommendedName>
</protein>
<keyword evidence="7" id="KW-0807">Transducer</keyword>
<dbReference type="GO" id="GO:0005886">
    <property type="term" value="C:plasma membrane"/>
    <property type="evidence" value="ECO:0007669"/>
    <property type="project" value="TreeGrafter"/>
</dbReference>
<evidence type="ECO:0000256" key="5">
    <source>
        <dbReference type="ARBA" id="ARBA00023136"/>
    </source>
</evidence>
<evidence type="ECO:0000256" key="2">
    <source>
        <dbReference type="ARBA" id="ARBA00022692"/>
    </source>
</evidence>
<feature type="transmembrane region" description="Helical" evidence="8">
    <location>
        <begin position="59"/>
        <end position="80"/>
    </location>
</feature>
<evidence type="ECO:0000256" key="7">
    <source>
        <dbReference type="ARBA" id="ARBA00023224"/>
    </source>
</evidence>
<feature type="transmembrane region" description="Helical" evidence="8">
    <location>
        <begin position="282"/>
        <end position="302"/>
    </location>
</feature>
<sequence>MISQSGYIPIPIGSTSRSGYVSTLSSLFSRYLILFRMLASTTISSSIASLNQNKKNLGLYFALSCFIFGGIGLILNVIILTRQSLRSNPCSIYFLASTFANLFVVFTSIPVRFLTAGFNINATILSITICRLQYYTFWLSRALSSWYIVLASIDRYLISSTRTQFRQWSSVKVAYRTIAIVTIAISIAHIHVAIYFTINVTRDQDSNITSLTCNGQKGNYRIFAAFFHLTCYSVIPPLIMFVFGLLALNNIQQHGKLVVPTAQRRATITLVSKEKRKTDRQLLMMLILQVVCIFLSTTPLSAEHLYSTFTANFKKNAFKSAEDSLILTVVGNISFVAHCSSFYLFTLEMIKKGRTKSD</sequence>
<dbReference type="PANTHER" id="PTHR24243:SF233">
    <property type="entry name" value="THYROTROPIN-RELEASING HORMONE RECEPTOR"/>
    <property type="match status" value="1"/>
</dbReference>
<dbReference type="PANTHER" id="PTHR24243">
    <property type="entry name" value="G-PROTEIN COUPLED RECEPTOR"/>
    <property type="match status" value="1"/>
</dbReference>
<dbReference type="PROSITE" id="PS50262">
    <property type="entry name" value="G_PROTEIN_RECEP_F1_2"/>
    <property type="match status" value="1"/>
</dbReference>
<dbReference type="Proteomes" id="UP000677228">
    <property type="component" value="Unassembled WGS sequence"/>
</dbReference>
<dbReference type="EMBL" id="CAJNOK010011216">
    <property type="protein sequence ID" value="CAF1135127.1"/>
    <property type="molecule type" value="Genomic_DNA"/>
</dbReference>
<dbReference type="InterPro" id="IPR000276">
    <property type="entry name" value="GPCR_Rhodpsn"/>
</dbReference>
<dbReference type="GO" id="GO:0004930">
    <property type="term" value="F:G protein-coupled receptor activity"/>
    <property type="evidence" value="ECO:0007669"/>
    <property type="project" value="UniProtKB-KW"/>
</dbReference>
<gene>
    <name evidence="10" type="ORF">OVA965_LOCUS20846</name>
    <name evidence="11" type="ORF">TMI583_LOCUS21341</name>
</gene>
<dbReference type="EMBL" id="CAJOBA010023618">
    <property type="protein sequence ID" value="CAF3922872.1"/>
    <property type="molecule type" value="Genomic_DNA"/>
</dbReference>
<dbReference type="Proteomes" id="UP000682733">
    <property type="component" value="Unassembled WGS sequence"/>
</dbReference>
<evidence type="ECO:0000313" key="12">
    <source>
        <dbReference type="Proteomes" id="UP000677228"/>
    </source>
</evidence>
<proteinExistence type="predicted"/>
<comment type="subcellular location">
    <subcellularLocation>
        <location evidence="1">Membrane</location>
        <topology evidence="1">Multi-pass membrane protein</topology>
    </subcellularLocation>
</comment>
<feature type="transmembrane region" description="Helical" evidence="8">
    <location>
        <begin position="134"/>
        <end position="153"/>
    </location>
</feature>
<evidence type="ECO:0000256" key="4">
    <source>
        <dbReference type="ARBA" id="ARBA00023040"/>
    </source>
</evidence>
<dbReference type="Gene3D" id="1.20.1070.10">
    <property type="entry name" value="Rhodopsin 7-helix transmembrane proteins"/>
    <property type="match status" value="1"/>
</dbReference>
<feature type="transmembrane region" description="Helical" evidence="8">
    <location>
        <begin position="225"/>
        <end position="248"/>
    </location>
</feature>
<evidence type="ECO:0000256" key="3">
    <source>
        <dbReference type="ARBA" id="ARBA00022989"/>
    </source>
</evidence>
<feature type="transmembrane region" description="Helical" evidence="8">
    <location>
        <begin position="325"/>
        <end position="346"/>
    </location>
</feature>
<evidence type="ECO:0000259" key="9">
    <source>
        <dbReference type="PROSITE" id="PS50262"/>
    </source>
</evidence>
<feature type="transmembrane region" description="Helical" evidence="8">
    <location>
        <begin position="20"/>
        <end position="39"/>
    </location>
</feature>
<keyword evidence="2 8" id="KW-0812">Transmembrane</keyword>
<evidence type="ECO:0000256" key="8">
    <source>
        <dbReference type="SAM" id="Phobius"/>
    </source>
</evidence>
<evidence type="ECO:0000256" key="6">
    <source>
        <dbReference type="ARBA" id="ARBA00023170"/>
    </source>
</evidence>
<name>A0A8S2E7Y9_9BILA</name>
<evidence type="ECO:0000256" key="1">
    <source>
        <dbReference type="ARBA" id="ARBA00004141"/>
    </source>
</evidence>
<accession>A0A8S2E7Y9</accession>
<reference evidence="10" key="1">
    <citation type="submission" date="2021-02" db="EMBL/GenBank/DDBJ databases">
        <authorList>
            <person name="Nowell W R."/>
        </authorList>
    </citation>
    <scope>NUCLEOTIDE SEQUENCE</scope>
</reference>
<dbReference type="SUPFAM" id="SSF81321">
    <property type="entry name" value="Family A G protein-coupled receptor-like"/>
    <property type="match status" value="1"/>
</dbReference>
<dbReference type="Pfam" id="PF00001">
    <property type="entry name" value="7tm_1"/>
    <property type="match status" value="1"/>
</dbReference>
<feature type="transmembrane region" description="Helical" evidence="8">
    <location>
        <begin position="173"/>
        <end position="198"/>
    </location>
</feature>
<dbReference type="InterPro" id="IPR017452">
    <property type="entry name" value="GPCR_Rhodpsn_7TM"/>
</dbReference>
<evidence type="ECO:0000313" key="10">
    <source>
        <dbReference type="EMBL" id="CAF1135127.1"/>
    </source>
</evidence>
<keyword evidence="4" id="KW-0297">G-protein coupled receptor</keyword>